<dbReference type="STRING" id="525245.HMPREF0044_1065"/>
<protein>
    <submittedName>
        <fullName evidence="2">Raf-like protein</fullName>
    </submittedName>
</protein>
<gene>
    <name evidence="2" type="ORF">HMPREF0044_1065</name>
</gene>
<dbReference type="Proteomes" id="UP000010301">
    <property type="component" value="Unassembled WGS sequence"/>
</dbReference>
<dbReference type="AlphaFoldDB" id="C0W0I7"/>
<dbReference type="NCBIfam" id="TIGR00481">
    <property type="entry name" value="YbhB/YbcL family Raf kinase inhibitor-like protein"/>
    <property type="match status" value="1"/>
</dbReference>
<keyword evidence="3" id="KW-1185">Reference proteome</keyword>
<dbReference type="PANTHER" id="PTHR30289">
    <property type="entry name" value="UNCHARACTERIZED PROTEIN YBCL-RELATED"/>
    <property type="match status" value="1"/>
</dbReference>
<dbReference type="InterPro" id="IPR008914">
    <property type="entry name" value="PEBP"/>
</dbReference>
<accession>C0W0I7</accession>
<comment type="caution">
    <text evidence="2">The sequence shown here is derived from an EMBL/GenBank/DDBJ whole genome shotgun (WGS) entry which is preliminary data.</text>
</comment>
<organism evidence="2 3">
    <name type="scientific">Gleimia coleocanis DSM 15436</name>
    <dbReference type="NCBI Taxonomy" id="525245"/>
    <lineage>
        <taxon>Bacteria</taxon>
        <taxon>Bacillati</taxon>
        <taxon>Actinomycetota</taxon>
        <taxon>Actinomycetes</taxon>
        <taxon>Actinomycetales</taxon>
        <taxon>Actinomycetaceae</taxon>
        <taxon>Gleimia</taxon>
    </lineage>
</organism>
<dbReference type="InterPro" id="IPR036610">
    <property type="entry name" value="PEBP-like_sf"/>
</dbReference>
<dbReference type="Pfam" id="PF01161">
    <property type="entry name" value="PBP"/>
    <property type="match status" value="1"/>
</dbReference>
<comment type="similarity">
    <text evidence="1">Belongs to the UPF0098 family.</text>
</comment>
<name>C0W0I7_9ACTO</name>
<reference evidence="2 3" key="1">
    <citation type="submission" date="2009-01" db="EMBL/GenBank/DDBJ databases">
        <authorList>
            <person name="Qin X."/>
            <person name="Bachman B."/>
            <person name="Battles P."/>
            <person name="Bell A."/>
            <person name="Bess C."/>
            <person name="Bickham C."/>
            <person name="Chaboub L."/>
            <person name="Chen D."/>
            <person name="Coyle M."/>
            <person name="Deiros D.R."/>
            <person name="Dinh H."/>
            <person name="Forbes L."/>
            <person name="Fowler G."/>
            <person name="Francisco L."/>
            <person name="Fu Q."/>
            <person name="Gubbala S."/>
            <person name="Hale W."/>
            <person name="Han Y."/>
            <person name="Hemphill L."/>
            <person name="Highlander S.K."/>
            <person name="Hirani K."/>
            <person name="Hogues M."/>
            <person name="Jackson L."/>
            <person name="Jakkamsetti A."/>
            <person name="Javaid M."/>
            <person name="Jiang H."/>
            <person name="Korchina V."/>
            <person name="Kovar C."/>
            <person name="Lara F."/>
            <person name="Lee S."/>
            <person name="Mata R."/>
            <person name="Mathew T."/>
            <person name="Moen C."/>
            <person name="Morales K."/>
            <person name="Munidasa M."/>
            <person name="Nazareth L."/>
            <person name="Ngo R."/>
            <person name="Nguyen L."/>
            <person name="Okwuonu G."/>
            <person name="Ongeri F."/>
            <person name="Patil S."/>
            <person name="Petrosino J."/>
            <person name="Pham C."/>
            <person name="Pham P."/>
            <person name="Pu L.-L."/>
            <person name="Puazo M."/>
            <person name="Raj R."/>
            <person name="Reid J."/>
            <person name="Rouhana J."/>
            <person name="Saada N."/>
            <person name="Shang Y."/>
            <person name="Simmons D."/>
            <person name="Thornton R."/>
            <person name="Warren J."/>
            <person name="Weissenberger G."/>
            <person name="Zhang J."/>
            <person name="Zhang L."/>
            <person name="Zhou C."/>
            <person name="Zhu D."/>
            <person name="Muzny D."/>
            <person name="Worley K."/>
            <person name="Gibbs R."/>
        </authorList>
    </citation>
    <scope>NUCLEOTIDE SEQUENCE [LARGE SCALE GENOMIC DNA]</scope>
    <source>
        <strain evidence="2 3">DSM 15436</strain>
    </source>
</reference>
<evidence type="ECO:0000313" key="2">
    <source>
        <dbReference type="EMBL" id="EEH64046.1"/>
    </source>
</evidence>
<sequence length="180" mass="19501">MDLYARPLAPHPDQTLPPVPSFTLISETAEADSTLPATQTAAGGSISPHLKWSDFPAETESFFITCFDPDAPTPAGYWHWGILDLPASQTELAENAGFSDLELDGPAYHLPNDTGEPNYFGAAPPAGDRPHRYVFTVHALDVDSLELADDTTITTASFHALFHTIARASITFTYQEPAEN</sequence>
<dbReference type="eggNOG" id="COG1881">
    <property type="taxonomic scope" value="Bacteria"/>
</dbReference>
<dbReference type="InterPro" id="IPR005247">
    <property type="entry name" value="YbhB_YbcL/LppC-like"/>
</dbReference>
<proteinExistence type="inferred from homology"/>
<dbReference type="CDD" id="cd00865">
    <property type="entry name" value="PEBP_bact_arch"/>
    <property type="match status" value="1"/>
</dbReference>
<dbReference type="RefSeq" id="WP_006546837.1">
    <property type="nucleotide sequence ID" value="NZ_DS999543.1"/>
</dbReference>
<evidence type="ECO:0000313" key="3">
    <source>
        <dbReference type="Proteomes" id="UP000010301"/>
    </source>
</evidence>
<dbReference type="HOGENOM" id="CLU_083918_2_1_11"/>
<dbReference type="Gene3D" id="3.90.280.10">
    <property type="entry name" value="PEBP-like"/>
    <property type="match status" value="1"/>
</dbReference>
<dbReference type="OrthoDB" id="9797506at2"/>
<dbReference type="EMBL" id="ACFG01000030">
    <property type="protein sequence ID" value="EEH64046.1"/>
    <property type="molecule type" value="Genomic_DNA"/>
</dbReference>
<evidence type="ECO:0000256" key="1">
    <source>
        <dbReference type="ARBA" id="ARBA00007120"/>
    </source>
</evidence>
<dbReference type="SUPFAM" id="SSF49777">
    <property type="entry name" value="PEBP-like"/>
    <property type="match status" value="1"/>
</dbReference>
<dbReference type="PANTHER" id="PTHR30289:SF1">
    <property type="entry name" value="PEBP (PHOSPHATIDYLETHANOLAMINE-BINDING PROTEIN) FAMILY PROTEIN"/>
    <property type="match status" value="1"/>
</dbReference>